<protein>
    <submittedName>
        <fullName evidence="1">Uncharacterized protein</fullName>
    </submittedName>
</protein>
<sequence length="153" mass="16752">MDYVSGGSEMRPGVRSIPHLDLHTSYGVRIAQTLPKTSSTVCRSNWPPMVNELPSQPHSSPVIRALFILEVTDAVSRLKAARLSRAVPCFEHAHSGSVTELRKVVSDGGRGWKACRTHADLSIEHWMCFAIPAHIAVAQLDSEPAGQPRLHNV</sequence>
<dbReference type="Proteomes" id="UP000799640">
    <property type="component" value="Unassembled WGS sequence"/>
</dbReference>
<keyword evidence="2" id="KW-1185">Reference proteome</keyword>
<name>A0A6G1HV79_9PEZI</name>
<dbReference type="EMBL" id="ML996696">
    <property type="protein sequence ID" value="KAF2399930.1"/>
    <property type="molecule type" value="Genomic_DNA"/>
</dbReference>
<evidence type="ECO:0000313" key="1">
    <source>
        <dbReference type="EMBL" id="KAF2399930.1"/>
    </source>
</evidence>
<evidence type="ECO:0000313" key="2">
    <source>
        <dbReference type="Proteomes" id="UP000799640"/>
    </source>
</evidence>
<proteinExistence type="predicted"/>
<accession>A0A6G1HV79</accession>
<reference evidence="1" key="1">
    <citation type="journal article" date="2020" name="Stud. Mycol.">
        <title>101 Dothideomycetes genomes: a test case for predicting lifestyles and emergence of pathogens.</title>
        <authorList>
            <person name="Haridas S."/>
            <person name="Albert R."/>
            <person name="Binder M."/>
            <person name="Bloem J."/>
            <person name="Labutti K."/>
            <person name="Salamov A."/>
            <person name="Andreopoulos B."/>
            <person name="Baker S."/>
            <person name="Barry K."/>
            <person name="Bills G."/>
            <person name="Bluhm B."/>
            <person name="Cannon C."/>
            <person name="Castanera R."/>
            <person name="Culley D."/>
            <person name="Daum C."/>
            <person name="Ezra D."/>
            <person name="Gonzalez J."/>
            <person name="Henrissat B."/>
            <person name="Kuo A."/>
            <person name="Liang C."/>
            <person name="Lipzen A."/>
            <person name="Lutzoni F."/>
            <person name="Magnuson J."/>
            <person name="Mondo S."/>
            <person name="Nolan M."/>
            <person name="Ohm R."/>
            <person name="Pangilinan J."/>
            <person name="Park H.-J."/>
            <person name="Ramirez L."/>
            <person name="Alfaro M."/>
            <person name="Sun H."/>
            <person name="Tritt A."/>
            <person name="Yoshinaga Y."/>
            <person name="Zwiers L.-H."/>
            <person name="Turgeon B."/>
            <person name="Goodwin S."/>
            <person name="Spatafora J."/>
            <person name="Crous P."/>
            <person name="Grigoriev I."/>
        </authorList>
    </citation>
    <scope>NUCLEOTIDE SEQUENCE</scope>
    <source>
        <strain evidence="1">CBS 262.69</strain>
    </source>
</reference>
<gene>
    <name evidence="1" type="ORF">EJ06DRAFT_39758</name>
</gene>
<organism evidence="1 2">
    <name type="scientific">Trichodelitschia bisporula</name>
    <dbReference type="NCBI Taxonomy" id="703511"/>
    <lineage>
        <taxon>Eukaryota</taxon>
        <taxon>Fungi</taxon>
        <taxon>Dikarya</taxon>
        <taxon>Ascomycota</taxon>
        <taxon>Pezizomycotina</taxon>
        <taxon>Dothideomycetes</taxon>
        <taxon>Dothideomycetes incertae sedis</taxon>
        <taxon>Phaeotrichales</taxon>
        <taxon>Phaeotrichaceae</taxon>
        <taxon>Trichodelitschia</taxon>
    </lineage>
</organism>
<dbReference type="AlphaFoldDB" id="A0A6G1HV79"/>